<dbReference type="EMBL" id="CP036279">
    <property type="protein sequence ID" value="QDU59844.1"/>
    <property type="molecule type" value="Genomic_DNA"/>
</dbReference>
<dbReference type="InterPro" id="IPR010869">
    <property type="entry name" value="DUF1501"/>
</dbReference>
<dbReference type="AlphaFoldDB" id="A0A518AYP5"/>
<gene>
    <name evidence="2" type="ORF">Pan216_06770</name>
</gene>
<dbReference type="KEGG" id="knv:Pan216_06770"/>
<dbReference type="OrthoDB" id="127333at2"/>
<sequence>MDPILEFHRQMTRRQLLSGARTCIGAAALAQLLGVTDSVGAAAPQGVLPGAAGQGATPAGEPKPSSPGIPGLPHFAPKAKRVIYLFMAGGPSHIDLFDYKPALKKIHGTELPESIRNGQRLTGMTSGQKSFPCVAPMFNFEKVGKHGTWVNTDVLPHMSKMVDEMTIVKSMNTEAINHDPAITYINTGTQQLGRPSMGAWLSYGLGSPNKNLPTYVTMISIGARPGQALYSRLWGSGFLPSRHQGVQFRGSGDPVLYLTDPPGMDRTLRRKMLDGLAKLNAERFDQIGDPEINARISQYEMAYRMQTSVPELMDLKREPDAIVDMYGEDAKKPGTFAANCILARRLAERGVPFVQLFHRGWDQHGNLPKDLRKNGKSVDQPVAALLKDLKQRGMLDETLVVFGGEFGRTIYSQGKLTKESHGRDHHGRCFSTCLAGGGIKPGFEYGKTDDYSYNIVENPVHINDLNATILHCLGIDHRRFTFKYQGLDQRLTGVEDRHVVKEILA</sequence>
<feature type="region of interest" description="Disordered" evidence="1">
    <location>
        <begin position="51"/>
        <end position="72"/>
    </location>
</feature>
<name>A0A518AYP5_9BACT</name>
<proteinExistence type="predicted"/>
<dbReference type="PANTHER" id="PTHR43737:SF1">
    <property type="entry name" value="DUF1501 DOMAIN-CONTAINING PROTEIN"/>
    <property type="match status" value="1"/>
</dbReference>
<dbReference type="Proteomes" id="UP000317093">
    <property type="component" value="Chromosome"/>
</dbReference>
<dbReference type="Pfam" id="PF07394">
    <property type="entry name" value="DUF1501"/>
    <property type="match status" value="1"/>
</dbReference>
<protein>
    <recommendedName>
        <fullName evidence="4">Sulfatase</fullName>
    </recommendedName>
</protein>
<evidence type="ECO:0000313" key="2">
    <source>
        <dbReference type="EMBL" id="QDU59844.1"/>
    </source>
</evidence>
<dbReference type="InterPro" id="IPR017850">
    <property type="entry name" value="Alkaline_phosphatase_core_sf"/>
</dbReference>
<organism evidence="2 3">
    <name type="scientific">Kolteria novifilia</name>
    <dbReference type="NCBI Taxonomy" id="2527975"/>
    <lineage>
        <taxon>Bacteria</taxon>
        <taxon>Pseudomonadati</taxon>
        <taxon>Planctomycetota</taxon>
        <taxon>Planctomycetia</taxon>
        <taxon>Kolteriales</taxon>
        <taxon>Kolteriaceae</taxon>
        <taxon>Kolteria</taxon>
    </lineage>
</organism>
<dbReference type="PROSITE" id="PS51318">
    <property type="entry name" value="TAT"/>
    <property type="match status" value="1"/>
</dbReference>
<keyword evidence="3" id="KW-1185">Reference proteome</keyword>
<dbReference type="InterPro" id="IPR006311">
    <property type="entry name" value="TAT_signal"/>
</dbReference>
<dbReference type="SUPFAM" id="SSF53649">
    <property type="entry name" value="Alkaline phosphatase-like"/>
    <property type="match status" value="1"/>
</dbReference>
<dbReference type="RefSeq" id="WP_145254770.1">
    <property type="nucleotide sequence ID" value="NZ_CP036279.1"/>
</dbReference>
<evidence type="ECO:0000256" key="1">
    <source>
        <dbReference type="SAM" id="MobiDB-lite"/>
    </source>
</evidence>
<feature type="compositionally biased region" description="Low complexity" evidence="1">
    <location>
        <begin position="51"/>
        <end position="62"/>
    </location>
</feature>
<evidence type="ECO:0008006" key="4">
    <source>
        <dbReference type="Google" id="ProtNLM"/>
    </source>
</evidence>
<dbReference type="Gene3D" id="3.40.720.10">
    <property type="entry name" value="Alkaline Phosphatase, subunit A"/>
    <property type="match status" value="1"/>
</dbReference>
<dbReference type="PANTHER" id="PTHR43737">
    <property type="entry name" value="BLL7424 PROTEIN"/>
    <property type="match status" value="1"/>
</dbReference>
<accession>A0A518AYP5</accession>
<reference evidence="2 3" key="1">
    <citation type="submission" date="2019-02" db="EMBL/GenBank/DDBJ databases">
        <title>Deep-cultivation of Planctomycetes and their phenomic and genomic characterization uncovers novel biology.</title>
        <authorList>
            <person name="Wiegand S."/>
            <person name="Jogler M."/>
            <person name="Boedeker C."/>
            <person name="Pinto D."/>
            <person name="Vollmers J."/>
            <person name="Rivas-Marin E."/>
            <person name="Kohn T."/>
            <person name="Peeters S.H."/>
            <person name="Heuer A."/>
            <person name="Rast P."/>
            <person name="Oberbeckmann S."/>
            <person name="Bunk B."/>
            <person name="Jeske O."/>
            <person name="Meyerdierks A."/>
            <person name="Storesund J.E."/>
            <person name="Kallscheuer N."/>
            <person name="Luecker S."/>
            <person name="Lage O.M."/>
            <person name="Pohl T."/>
            <person name="Merkel B.J."/>
            <person name="Hornburger P."/>
            <person name="Mueller R.-W."/>
            <person name="Bruemmer F."/>
            <person name="Labrenz M."/>
            <person name="Spormann A.M."/>
            <person name="Op den Camp H."/>
            <person name="Overmann J."/>
            <person name="Amann R."/>
            <person name="Jetten M.S.M."/>
            <person name="Mascher T."/>
            <person name="Medema M.H."/>
            <person name="Devos D.P."/>
            <person name="Kaster A.-K."/>
            <person name="Ovreas L."/>
            <person name="Rohde M."/>
            <person name="Galperin M.Y."/>
            <person name="Jogler C."/>
        </authorList>
    </citation>
    <scope>NUCLEOTIDE SEQUENCE [LARGE SCALE GENOMIC DNA]</scope>
    <source>
        <strain evidence="2 3">Pan216</strain>
    </source>
</reference>
<evidence type="ECO:0000313" key="3">
    <source>
        <dbReference type="Proteomes" id="UP000317093"/>
    </source>
</evidence>